<dbReference type="PANTHER" id="PTHR12396">
    <property type="entry name" value="METHYL-CPG BINDING PROTEIN, MBD"/>
    <property type="match status" value="1"/>
</dbReference>
<dbReference type="Gene3D" id="3.30.40.100">
    <property type="match status" value="1"/>
</dbReference>
<keyword evidence="4" id="KW-0862">Zinc</keyword>
<dbReference type="GO" id="GO:0008270">
    <property type="term" value="F:zinc ion binding"/>
    <property type="evidence" value="ECO:0007669"/>
    <property type="project" value="UniProtKB-KW"/>
</dbReference>
<evidence type="ECO:0000256" key="4">
    <source>
        <dbReference type="ARBA" id="ARBA00022833"/>
    </source>
</evidence>
<evidence type="ECO:0000259" key="10">
    <source>
        <dbReference type="PROSITE" id="PS50982"/>
    </source>
</evidence>
<dbReference type="SUPFAM" id="SSF54171">
    <property type="entry name" value="DNA-binding domain"/>
    <property type="match status" value="1"/>
</dbReference>
<evidence type="ECO:0000313" key="13">
    <source>
        <dbReference type="Proteomes" id="UP000594263"/>
    </source>
</evidence>
<evidence type="ECO:0000313" key="12">
    <source>
        <dbReference type="EnsemblPlants" id="Kaladp0037s0091.1.v1.1"/>
    </source>
</evidence>
<dbReference type="CDD" id="cd01396">
    <property type="entry name" value="MeCP2_MBD"/>
    <property type="match status" value="1"/>
</dbReference>
<dbReference type="EnsemblPlants" id="Kaladp0037s0091.1.v1.1">
    <property type="protein sequence ID" value="Kaladp0037s0091.1.v1.1"/>
    <property type="gene ID" value="Kaladp0037s0091.v1.1"/>
</dbReference>
<feature type="compositionally biased region" description="Polar residues" evidence="9">
    <location>
        <begin position="39"/>
        <end position="52"/>
    </location>
</feature>
<feature type="domain" description="CW-type" evidence="11">
    <location>
        <begin position="118"/>
        <end position="177"/>
    </location>
</feature>
<protein>
    <recommendedName>
        <fullName evidence="14">Methyl-CpG-binding domain-containing protein 2</fullName>
    </recommendedName>
</protein>
<dbReference type="InterPro" id="IPR016177">
    <property type="entry name" value="DNA-bd_dom_sf"/>
</dbReference>
<dbReference type="OMA" id="AHFNSHQ"/>
<feature type="compositionally biased region" description="Basic and acidic residues" evidence="9">
    <location>
        <begin position="309"/>
        <end position="318"/>
    </location>
</feature>
<evidence type="ECO:0000256" key="9">
    <source>
        <dbReference type="SAM" id="MobiDB-lite"/>
    </source>
</evidence>
<evidence type="ECO:0000256" key="3">
    <source>
        <dbReference type="ARBA" id="ARBA00022771"/>
    </source>
</evidence>
<sequence>MPSRLKRNSCPFDRKLRFADMQSFVGKVSPEVNKKETNDFNYTGSSPPGESDSTVKEDIEVSSSEDGDENQFSSEKAQNQLVLYDPLTNGAGEIVHAPVPLNSQPPSSSSRKDPGRVLPAVGAFTVQCANCFQWRLIPTQEKYEEIRENVIEKPFYCETAREWRPAVSCDDPGDIQQDNSRLWAIDKPNIARPPPGWQRLLRIRGEGSSKFADVYYVAPSGKRFRSLVEIQKYFAENPELTAEINISQFSFQIPKPLQEDYVRKRPSGMKASRPPESGEASPLALANPSDSVDLHPGQPEPAPSSFETPMRRPSDQPAKKRAKKSSTQGNTPLSS</sequence>
<name>A0A7N0TGQ2_KALFE</name>
<dbReference type="InterPro" id="IPR001739">
    <property type="entry name" value="Methyl_CpG_DNA-bd"/>
</dbReference>
<keyword evidence="2" id="KW-0479">Metal-binding</keyword>
<keyword evidence="8" id="KW-0539">Nucleus</keyword>
<keyword evidence="6" id="KW-0238">DNA-binding</keyword>
<feature type="region of interest" description="Disordered" evidence="9">
    <location>
        <begin position="96"/>
        <end position="116"/>
    </location>
</feature>
<dbReference type="SMART" id="SM00391">
    <property type="entry name" value="MBD"/>
    <property type="match status" value="1"/>
</dbReference>
<dbReference type="PROSITE" id="PS51050">
    <property type="entry name" value="ZF_CW"/>
    <property type="match status" value="1"/>
</dbReference>
<accession>A0A7N0TGQ2</accession>
<dbReference type="PROSITE" id="PS50982">
    <property type="entry name" value="MBD"/>
    <property type="match status" value="1"/>
</dbReference>
<evidence type="ECO:0000256" key="8">
    <source>
        <dbReference type="ARBA" id="ARBA00023242"/>
    </source>
</evidence>
<dbReference type="Gramene" id="Kaladp0037s0091.1.v1.1">
    <property type="protein sequence ID" value="Kaladp0037s0091.1.v1.1"/>
    <property type="gene ID" value="Kaladp0037s0091.v1.1"/>
</dbReference>
<feature type="compositionally biased region" description="Polar residues" evidence="9">
    <location>
        <begin position="325"/>
        <end position="335"/>
    </location>
</feature>
<dbReference type="FunFam" id="3.30.890.10:FF:000012">
    <property type="entry name" value="Methyl-CpG-binding domain-containing protein 1"/>
    <property type="match status" value="1"/>
</dbReference>
<proteinExistence type="predicted"/>
<keyword evidence="3" id="KW-0863">Zinc-finger</keyword>
<dbReference type="Pfam" id="PF01429">
    <property type="entry name" value="MBD"/>
    <property type="match status" value="1"/>
</dbReference>
<evidence type="ECO:0000256" key="1">
    <source>
        <dbReference type="ARBA" id="ARBA00004123"/>
    </source>
</evidence>
<dbReference type="Proteomes" id="UP000594263">
    <property type="component" value="Unplaced"/>
</dbReference>
<dbReference type="InterPro" id="IPR011124">
    <property type="entry name" value="Znf_CW"/>
</dbReference>
<evidence type="ECO:0000256" key="5">
    <source>
        <dbReference type="ARBA" id="ARBA00023015"/>
    </source>
</evidence>
<feature type="region of interest" description="Disordered" evidence="9">
    <location>
        <begin position="264"/>
        <end position="335"/>
    </location>
</feature>
<dbReference type="AlphaFoldDB" id="A0A7N0TGQ2"/>
<organism evidence="12 13">
    <name type="scientific">Kalanchoe fedtschenkoi</name>
    <name type="common">Lavender scallops</name>
    <name type="synonym">South American air plant</name>
    <dbReference type="NCBI Taxonomy" id="63787"/>
    <lineage>
        <taxon>Eukaryota</taxon>
        <taxon>Viridiplantae</taxon>
        <taxon>Streptophyta</taxon>
        <taxon>Embryophyta</taxon>
        <taxon>Tracheophyta</taxon>
        <taxon>Spermatophyta</taxon>
        <taxon>Magnoliopsida</taxon>
        <taxon>eudicotyledons</taxon>
        <taxon>Gunneridae</taxon>
        <taxon>Pentapetalae</taxon>
        <taxon>Saxifragales</taxon>
        <taxon>Crassulaceae</taxon>
        <taxon>Kalanchoe</taxon>
    </lineage>
</organism>
<dbReference type="Gene3D" id="3.30.890.10">
    <property type="entry name" value="Methyl-cpg-binding Protein 2, Chain A"/>
    <property type="match status" value="1"/>
</dbReference>
<reference evidence="12" key="1">
    <citation type="submission" date="2021-01" db="UniProtKB">
        <authorList>
            <consortium name="EnsemblPlants"/>
        </authorList>
    </citation>
    <scope>IDENTIFICATION</scope>
</reference>
<evidence type="ECO:0000256" key="6">
    <source>
        <dbReference type="ARBA" id="ARBA00023125"/>
    </source>
</evidence>
<feature type="domain" description="MBD" evidence="10">
    <location>
        <begin position="183"/>
        <end position="256"/>
    </location>
</feature>
<dbReference type="PANTHER" id="PTHR12396:SF0">
    <property type="entry name" value="METHYL-CPG BINDING DOMAIN PROTEIN-LIKE, ISOFORM C"/>
    <property type="match status" value="1"/>
</dbReference>
<evidence type="ECO:0008006" key="14">
    <source>
        <dbReference type="Google" id="ProtNLM"/>
    </source>
</evidence>
<comment type="subcellular location">
    <subcellularLocation>
        <location evidence="1">Nucleus</location>
    </subcellularLocation>
</comment>
<evidence type="ECO:0000259" key="11">
    <source>
        <dbReference type="PROSITE" id="PS51050"/>
    </source>
</evidence>
<keyword evidence="5" id="KW-0805">Transcription regulation</keyword>
<dbReference type="Pfam" id="PF07496">
    <property type="entry name" value="zf-CW"/>
    <property type="match status" value="1"/>
</dbReference>
<dbReference type="GO" id="GO:0000118">
    <property type="term" value="C:histone deacetylase complex"/>
    <property type="evidence" value="ECO:0007669"/>
    <property type="project" value="UniProtKB-ARBA"/>
</dbReference>
<evidence type="ECO:0000256" key="2">
    <source>
        <dbReference type="ARBA" id="ARBA00022723"/>
    </source>
</evidence>
<feature type="region of interest" description="Disordered" evidence="9">
    <location>
        <begin position="28"/>
        <end position="77"/>
    </location>
</feature>
<dbReference type="GO" id="GO:0003677">
    <property type="term" value="F:DNA binding"/>
    <property type="evidence" value="ECO:0007669"/>
    <property type="project" value="UniProtKB-KW"/>
</dbReference>
<keyword evidence="7" id="KW-0804">Transcription</keyword>
<evidence type="ECO:0000256" key="7">
    <source>
        <dbReference type="ARBA" id="ARBA00023163"/>
    </source>
</evidence>
<keyword evidence="13" id="KW-1185">Reference proteome</keyword>